<dbReference type="AlphaFoldDB" id="A0A1M5NQZ6"/>
<name>A0A1M5NQZ6_9BACI</name>
<sequence>MWRSSSSGIFKTLYYLVTEFLGVLGVLITLYLFFTDIINSEAFLEGIRLIMFGAGIVWVSMFIINVIRVMKVHISEKKRYNREFLKKSTIGYEVGSFWDVVKKYETEEELAIIIGVNNRFKLDHNYLNNSSLVHSYISKFSEEQKQGIEDEIPDVLKDKILDTEADGTPIFEYGSIYVVPRHANIKYETALLSMCEPSKANVPKRFTSERSVLTESFERMFEQMPDIFTNSTIVIPLIGTSSSGGHLSHEEVAKYLISAFADYSRIKHERLAKRFILSIYDKDIKNNFINLDEIKRHIDYECDNKEFSYSSLKNQLKGISVEVD</sequence>
<keyword evidence="1" id="KW-0472">Membrane</keyword>
<organism evidence="3 4">
    <name type="scientific">Ornithinibacillus halophilus</name>
    <dbReference type="NCBI Taxonomy" id="930117"/>
    <lineage>
        <taxon>Bacteria</taxon>
        <taxon>Bacillati</taxon>
        <taxon>Bacillota</taxon>
        <taxon>Bacilli</taxon>
        <taxon>Bacillales</taxon>
        <taxon>Bacillaceae</taxon>
        <taxon>Ornithinibacillus</taxon>
    </lineage>
</organism>
<evidence type="ECO:0000256" key="1">
    <source>
        <dbReference type="SAM" id="Phobius"/>
    </source>
</evidence>
<gene>
    <name evidence="3" type="ORF">SAMN05216225_10864</name>
</gene>
<evidence type="ECO:0000259" key="2">
    <source>
        <dbReference type="Pfam" id="PF20016"/>
    </source>
</evidence>
<feature type="transmembrane region" description="Helical" evidence="1">
    <location>
        <begin position="12"/>
        <end position="34"/>
    </location>
</feature>
<dbReference type="InterPro" id="IPR045535">
    <property type="entry name" value="ThsA_Macro"/>
</dbReference>
<protein>
    <recommendedName>
        <fullName evidence="2">Thoeris protein ThsA Macro domain-containing protein</fullName>
    </recommendedName>
</protein>
<evidence type="ECO:0000313" key="3">
    <source>
        <dbReference type="EMBL" id="SHG91373.1"/>
    </source>
</evidence>
<evidence type="ECO:0000313" key="4">
    <source>
        <dbReference type="Proteomes" id="UP000183988"/>
    </source>
</evidence>
<feature type="transmembrane region" description="Helical" evidence="1">
    <location>
        <begin position="46"/>
        <end position="70"/>
    </location>
</feature>
<accession>A0A1M5NQZ6</accession>
<dbReference type="Proteomes" id="UP000183988">
    <property type="component" value="Unassembled WGS sequence"/>
</dbReference>
<dbReference type="Pfam" id="PF20016">
    <property type="entry name" value="ThsA_Macro"/>
    <property type="match status" value="1"/>
</dbReference>
<reference evidence="3 4" key="1">
    <citation type="submission" date="2016-11" db="EMBL/GenBank/DDBJ databases">
        <authorList>
            <person name="Jaros S."/>
            <person name="Januszkiewicz K."/>
            <person name="Wedrychowicz H."/>
        </authorList>
    </citation>
    <scope>NUCLEOTIDE SEQUENCE [LARGE SCALE GENOMIC DNA]</scope>
    <source>
        <strain evidence="3 4">IBRC-M 10683</strain>
    </source>
</reference>
<keyword evidence="4" id="KW-1185">Reference proteome</keyword>
<dbReference type="STRING" id="930117.SAMN05216225_10864"/>
<keyword evidence="1" id="KW-1133">Transmembrane helix</keyword>
<feature type="domain" description="Thoeris protein ThsA Macro" evidence="2">
    <location>
        <begin position="109"/>
        <end position="266"/>
    </location>
</feature>
<keyword evidence="1" id="KW-0812">Transmembrane</keyword>
<dbReference type="RefSeq" id="WP_072892112.1">
    <property type="nucleotide sequence ID" value="NZ_FQVW01000086.1"/>
</dbReference>
<dbReference type="EMBL" id="FQVW01000086">
    <property type="protein sequence ID" value="SHG91373.1"/>
    <property type="molecule type" value="Genomic_DNA"/>
</dbReference>
<proteinExistence type="predicted"/>
<dbReference type="OrthoDB" id="9820139at2"/>